<dbReference type="GeneID" id="22577462"/>
<dbReference type="EMBL" id="CP009400">
    <property type="protein sequence ID" value="AIO00626.1"/>
    <property type="molecule type" value="Genomic_DNA"/>
</dbReference>
<gene>
    <name evidence="1" type="ORF">LPMP_310360</name>
</gene>
<evidence type="ECO:0000313" key="1">
    <source>
        <dbReference type="EMBL" id="AIO00626.1"/>
    </source>
</evidence>
<dbReference type="OrthoDB" id="241764at2759"/>
<keyword evidence="2" id="KW-1185">Reference proteome</keyword>
<reference evidence="1 2" key="1">
    <citation type="journal article" date="2015" name="Sci. Rep.">
        <title>The genome of Leishmania panamensis: insights into genomics of the L. (Viannia) subgenus.</title>
        <authorList>
            <person name="Llanes A."/>
            <person name="Restrepo C.M."/>
            <person name="Vecchio G.D."/>
            <person name="Anguizola F.J."/>
            <person name="Lleonart R."/>
        </authorList>
    </citation>
    <scope>NUCLEOTIDE SEQUENCE [LARGE SCALE GENOMIC DNA]</scope>
    <source>
        <strain evidence="1 2">MHOM/PA/94/PSC-1</strain>
    </source>
</reference>
<organism evidence="1 2">
    <name type="scientific">Leishmania panamensis</name>
    <dbReference type="NCBI Taxonomy" id="5679"/>
    <lineage>
        <taxon>Eukaryota</taxon>
        <taxon>Discoba</taxon>
        <taxon>Euglenozoa</taxon>
        <taxon>Kinetoplastea</taxon>
        <taxon>Metakinetoplastina</taxon>
        <taxon>Trypanosomatida</taxon>
        <taxon>Trypanosomatidae</taxon>
        <taxon>Leishmaniinae</taxon>
        <taxon>Leishmania</taxon>
        <taxon>Leishmania guyanensis species complex</taxon>
    </lineage>
</organism>
<dbReference type="RefSeq" id="XP_010701426.1">
    <property type="nucleotide sequence ID" value="XM_010703124.1"/>
</dbReference>
<evidence type="ECO:0000313" key="2">
    <source>
        <dbReference type="Proteomes" id="UP000063063"/>
    </source>
</evidence>
<dbReference type="VEuPathDB" id="TriTrypDB:LPAL13_310008600"/>
<dbReference type="KEGG" id="lpan:LPMP_310360"/>
<dbReference type="eggNOG" id="ENOG502S3GW">
    <property type="taxonomic scope" value="Eukaryota"/>
</dbReference>
<proteinExistence type="predicted"/>
<dbReference type="AlphaFoldDB" id="A0A088RXF9"/>
<accession>A0A088RXF9</accession>
<dbReference type="Proteomes" id="UP000063063">
    <property type="component" value="Chromosome 31"/>
</dbReference>
<dbReference type="VEuPathDB" id="TriTrypDB:LPMP_310360"/>
<sequence>MRSTCRLCAGSVLDAPSTELRATAQRVARVETRRLREKKATTSPYHKEQYISAFLEAHSAVLVHQHVVFNSLTNKHIEEKAATALTASHELTSLAQELDARYATRDSSKKLARSGTEPVDASNLAGPGVGFLSHFPRIEFGAWRSTSGGDTRLQRRLRSADVMRHCVIREARTPPSLSPEVIERMLPPRLPAPAQGLIVYLKSVRFQQNEDPENCNRLESQLWEALHALQYSRELQRAVALYAVLCISAFCGWHTASALVVSLVQKWPAHVAPCGASSSDAVKAVGEDRSHIIALFLETARCSSFRPSFTAPSLAELEKVAVALHRPFEEDNGCATGSFTVTGTPLDGQGKRSSGAAAASSPRWDPIVSAPLLSLMGIHRLTDERFFRNEAAQVRSLAERFCVHRFRPTPSYAAAACNSGPAYMPALAWGEYLRAMHRCGASLAEIQSATDRITDKADTRHADSLLSSTHLWNAYLACSPGSHAKEVYERNLHVYRVKETPATTAAVMTALLQEGTAESCVEARALWKRLQRVHASGKMILHTSSTLTAYIRLLEVEGQADALLGLLTSFEGLYEPFGVAPKSFARAVEEVHRRGSGGSGIEEGLDLLACACNRHPFLVPPFVRYVLVRAIKRTSTAAASAKAAVTGASDRGETSRPVASRLSAAGVEFSAEDVAALL</sequence>
<name>A0A088RXF9_LEIPA</name>
<protein>
    <submittedName>
        <fullName evidence="1">Uncharacterized protein</fullName>
    </submittedName>
</protein>